<evidence type="ECO:0000256" key="1">
    <source>
        <dbReference type="SAM" id="MobiDB-lite"/>
    </source>
</evidence>
<gene>
    <name evidence="2" type="ORF">Tci_926983</name>
</gene>
<comment type="caution">
    <text evidence="2">The sequence shown here is derived from an EMBL/GenBank/DDBJ whole genome shotgun (WGS) entry which is preliminary data.</text>
</comment>
<name>A0A699XEP9_TANCI</name>
<organism evidence="2">
    <name type="scientific">Tanacetum cinerariifolium</name>
    <name type="common">Dalmatian daisy</name>
    <name type="synonym">Chrysanthemum cinerariifolium</name>
    <dbReference type="NCBI Taxonomy" id="118510"/>
    <lineage>
        <taxon>Eukaryota</taxon>
        <taxon>Viridiplantae</taxon>
        <taxon>Streptophyta</taxon>
        <taxon>Embryophyta</taxon>
        <taxon>Tracheophyta</taxon>
        <taxon>Spermatophyta</taxon>
        <taxon>Magnoliopsida</taxon>
        <taxon>eudicotyledons</taxon>
        <taxon>Gunneridae</taxon>
        <taxon>Pentapetalae</taxon>
        <taxon>asterids</taxon>
        <taxon>campanulids</taxon>
        <taxon>Asterales</taxon>
        <taxon>Asteraceae</taxon>
        <taxon>Asteroideae</taxon>
        <taxon>Anthemideae</taxon>
        <taxon>Anthemidinae</taxon>
        <taxon>Tanacetum</taxon>
    </lineage>
</organism>
<proteinExistence type="predicted"/>
<accession>A0A699XEP9</accession>
<evidence type="ECO:0000313" key="2">
    <source>
        <dbReference type="EMBL" id="GFD55014.1"/>
    </source>
</evidence>
<protein>
    <submittedName>
        <fullName evidence="2">Uncharacterized protein</fullName>
    </submittedName>
</protein>
<reference evidence="2" key="1">
    <citation type="journal article" date="2019" name="Sci. Rep.">
        <title>Draft genome of Tanacetum cinerariifolium, the natural source of mosquito coil.</title>
        <authorList>
            <person name="Yamashiro T."/>
            <person name="Shiraishi A."/>
            <person name="Satake H."/>
            <person name="Nakayama K."/>
        </authorList>
    </citation>
    <scope>NUCLEOTIDE SEQUENCE</scope>
</reference>
<sequence length="94" mass="9354">VGPGALLVQGAARHGQRCATVERQAIGSCRAAADEGLEGSCAGDEGIHRAGGHARAPVAGREPVGADGAGPHGEGRRQERGLGVAARNRARAAE</sequence>
<feature type="non-terminal residue" evidence="2">
    <location>
        <position position="1"/>
    </location>
</feature>
<dbReference type="EMBL" id="BKCJ011813010">
    <property type="protein sequence ID" value="GFD55014.1"/>
    <property type="molecule type" value="Genomic_DNA"/>
</dbReference>
<dbReference type="AlphaFoldDB" id="A0A699XEP9"/>
<feature type="region of interest" description="Disordered" evidence="1">
    <location>
        <begin position="42"/>
        <end position="94"/>
    </location>
</feature>